<protein>
    <submittedName>
        <fullName evidence="1">Uncharacterized protein</fullName>
    </submittedName>
</protein>
<name>A0A3E1NJS2_9BACT</name>
<accession>A0A3E1NJS2</accession>
<gene>
    <name evidence="1" type="ORF">DXN05_11740</name>
</gene>
<evidence type="ECO:0000313" key="1">
    <source>
        <dbReference type="EMBL" id="RFM28186.1"/>
    </source>
</evidence>
<keyword evidence="2" id="KW-1185">Reference proteome</keyword>
<comment type="caution">
    <text evidence="1">The sequence shown here is derived from an EMBL/GenBank/DDBJ whole genome shotgun (WGS) entry which is preliminary data.</text>
</comment>
<dbReference type="AlphaFoldDB" id="A0A3E1NJS2"/>
<organism evidence="1 2">
    <name type="scientific">Deminuibacter soli</name>
    <dbReference type="NCBI Taxonomy" id="2291815"/>
    <lineage>
        <taxon>Bacteria</taxon>
        <taxon>Pseudomonadati</taxon>
        <taxon>Bacteroidota</taxon>
        <taxon>Chitinophagia</taxon>
        <taxon>Chitinophagales</taxon>
        <taxon>Chitinophagaceae</taxon>
        <taxon>Deminuibacter</taxon>
    </lineage>
</organism>
<dbReference type="Proteomes" id="UP000261284">
    <property type="component" value="Unassembled WGS sequence"/>
</dbReference>
<dbReference type="EMBL" id="QTJU01000003">
    <property type="protein sequence ID" value="RFM28186.1"/>
    <property type="molecule type" value="Genomic_DNA"/>
</dbReference>
<reference evidence="1 2" key="1">
    <citation type="submission" date="2018-08" db="EMBL/GenBank/DDBJ databases">
        <title>Chitinophagaceae sp. K23C18032701, a novel bacterium isolated from forest soil.</title>
        <authorList>
            <person name="Wang C."/>
        </authorList>
    </citation>
    <scope>NUCLEOTIDE SEQUENCE [LARGE SCALE GENOMIC DNA]</scope>
    <source>
        <strain evidence="1 2">K23C18032701</strain>
    </source>
</reference>
<sequence>MFNYGLFFGQQRLTMNTASHIQHVFDTYGVVISIEMAENIFTRCNEGLKNMIHASCMARTNEQVPVIWQSIILMLTSLVPPTAASSIEYNALFFDCFYTAMNKILPSHHWMLKEGFTEMIPRTPFSE</sequence>
<proteinExistence type="predicted"/>
<evidence type="ECO:0000313" key="2">
    <source>
        <dbReference type="Proteomes" id="UP000261284"/>
    </source>
</evidence>